<dbReference type="PROSITE" id="PS50255">
    <property type="entry name" value="CYTOCHROME_B5_2"/>
    <property type="match status" value="1"/>
</dbReference>
<dbReference type="PANTHER" id="PTHR19353:SF30">
    <property type="entry name" value="DELTA 8-(E)-SPHINGOLIPID DESATURASE"/>
    <property type="match status" value="1"/>
</dbReference>
<keyword evidence="12" id="KW-0560">Oxidoreductase</keyword>
<feature type="transmembrane region" description="Helical" evidence="17">
    <location>
        <begin position="396"/>
        <end position="415"/>
    </location>
</feature>
<evidence type="ECO:0000256" key="8">
    <source>
        <dbReference type="ARBA" id="ARBA00022692"/>
    </source>
</evidence>
<evidence type="ECO:0000256" key="17">
    <source>
        <dbReference type="SAM" id="Phobius"/>
    </source>
</evidence>
<evidence type="ECO:0000313" key="19">
    <source>
        <dbReference type="EMBL" id="WPH03952.1"/>
    </source>
</evidence>
<evidence type="ECO:0000256" key="14">
    <source>
        <dbReference type="ARBA" id="ARBA00023098"/>
    </source>
</evidence>
<feature type="compositionally biased region" description="Basic and acidic residues" evidence="16">
    <location>
        <begin position="145"/>
        <end position="154"/>
    </location>
</feature>
<dbReference type="Gene3D" id="3.10.120.10">
    <property type="entry name" value="Cytochrome b5-like heme/steroid binding domain"/>
    <property type="match status" value="1"/>
</dbReference>
<sequence length="558" mass="62993">MVETRIFSRSDIEALIAAGDLIIIANQDVLRLNAWQHRHPGGKLVIHHMVGRDATTELSVFHTVEVLNTMRRYRIGKIEGPWTNLTPPIQDDMFAKTEYKQQQTVETIKLVKSAEQAEKALELGGECNTTSCEKSEKSCPLSKAGRSDAEKKGSESTLNSTKTTSTNAYTTKAIKDELDASIAKYPSLDDKTQREIGLRFQELHQRVRDEGFYTCHATEYAKELARYSLLFGVFIFCLRSGWYTVSACALGLFWHQIMFTAHDAGHLGITHNFVIDTLIGIFIGNFCCGLSIGWWKSSHNVHHLVTNDPVHDPDIQNVPLFATSPVFFTSIRSTYYDGFCFVWDKAADIAVKYQKLTYYPVMAVARFNLYFLSWAHLCSTRSASFGNATWTRPTEIVAIVSYIYLYFYVLLYRNIPTWQARAVFLLVSHLITMPLHVQITLSHWGTSTDDLGASESFAQRQLRTTMDVACPAWLDWVHGGLQFQAIHHLFPRVPRHNLRRLQSLVKDFCAETGIEYLSLGFVDANKGVLSRLQQVADQAKLMAACQAHMAATGESGLH</sequence>
<comment type="similarity">
    <text evidence="4">Belongs to the fatty acid desaturase type 1 family.</text>
</comment>
<dbReference type="GO" id="GO:0016717">
    <property type="term" value="F:oxidoreductase activity, acting on paired donors, with oxidation of a pair of donors resulting in the reduction of molecular oxygen to two molecules of water"/>
    <property type="evidence" value="ECO:0007669"/>
    <property type="project" value="TreeGrafter"/>
</dbReference>
<comment type="subcellular location">
    <subcellularLocation>
        <location evidence="1">Membrane</location>
        <topology evidence="1">Multi-pass membrane protein</topology>
    </subcellularLocation>
</comment>
<accession>A0AAQ3MAI1</accession>
<evidence type="ECO:0000256" key="5">
    <source>
        <dbReference type="ARBA" id="ARBA00012019"/>
    </source>
</evidence>
<feature type="transmembrane region" description="Helical" evidence="17">
    <location>
        <begin position="273"/>
        <end position="295"/>
    </location>
</feature>
<dbReference type="Pfam" id="PF00487">
    <property type="entry name" value="FA_desaturase"/>
    <property type="match status" value="1"/>
</dbReference>
<dbReference type="InterPro" id="IPR012171">
    <property type="entry name" value="Fatty_acid_desaturase"/>
</dbReference>
<evidence type="ECO:0000256" key="1">
    <source>
        <dbReference type="ARBA" id="ARBA00004141"/>
    </source>
</evidence>
<evidence type="ECO:0000256" key="10">
    <source>
        <dbReference type="ARBA" id="ARBA00022919"/>
    </source>
</evidence>
<evidence type="ECO:0000256" key="12">
    <source>
        <dbReference type="ARBA" id="ARBA00023002"/>
    </source>
</evidence>
<dbReference type="GO" id="GO:0006665">
    <property type="term" value="P:sphingolipid metabolic process"/>
    <property type="evidence" value="ECO:0007669"/>
    <property type="project" value="UniProtKB-KW"/>
</dbReference>
<dbReference type="PANTHER" id="PTHR19353">
    <property type="entry name" value="FATTY ACID DESATURASE 2"/>
    <property type="match status" value="1"/>
</dbReference>
<dbReference type="CDD" id="cd03506">
    <property type="entry name" value="Delta6-FADS-like"/>
    <property type="match status" value="1"/>
</dbReference>
<evidence type="ECO:0000256" key="2">
    <source>
        <dbReference type="ARBA" id="ARBA00004760"/>
    </source>
</evidence>
<feature type="region of interest" description="Disordered" evidence="16">
    <location>
        <begin position="127"/>
        <end position="163"/>
    </location>
</feature>
<feature type="domain" description="Cytochrome b5 heme-binding" evidence="18">
    <location>
        <begin position="4"/>
        <end position="79"/>
    </location>
</feature>
<comment type="pathway">
    <text evidence="2">Lipid metabolism; sphingolipid metabolism.</text>
</comment>
<dbReference type="Proteomes" id="UP001303373">
    <property type="component" value="Chromosome 11"/>
</dbReference>
<dbReference type="EMBL" id="CP138590">
    <property type="protein sequence ID" value="WPH03952.1"/>
    <property type="molecule type" value="Genomic_DNA"/>
</dbReference>
<keyword evidence="11 17" id="KW-1133">Transmembrane helix</keyword>
<dbReference type="PIRSF" id="PIRSF015921">
    <property type="entry name" value="FA_sphinglp_des"/>
    <property type="match status" value="1"/>
</dbReference>
<feature type="transmembrane region" description="Helical" evidence="17">
    <location>
        <begin position="229"/>
        <end position="253"/>
    </location>
</feature>
<dbReference type="InterPro" id="IPR005804">
    <property type="entry name" value="FA_desaturase_dom"/>
</dbReference>
<evidence type="ECO:0000256" key="6">
    <source>
        <dbReference type="ARBA" id="ARBA00016939"/>
    </source>
</evidence>
<dbReference type="EC" id="1.14.19.18" evidence="5"/>
<dbReference type="InterPro" id="IPR036400">
    <property type="entry name" value="Cyt_B5-like_heme/steroid_sf"/>
</dbReference>
<evidence type="ECO:0000256" key="11">
    <source>
        <dbReference type="ARBA" id="ARBA00022989"/>
    </source>
</evidence>
<evidence type="ECO:0000256" key="7">
    <source>
        <dbReference type="ARBA" id="ARBA00022617"/>
    </source>
</evidence>
<comment type="pathway">
    <text evidence="3">Sphingolipid metabolism.</text>
</comment>
<protein>
    <recommendedName>
        <fullName evidence="6">Delta 8-(E)-sphingolipid desaturase</fullName>
        <ecNumber evidence="5">1.14.19.18</ecNumber>
    </recommendedName>
</protein>
<evidence type="ECO:0000256" key="4">
    <source>
        <dbReference type="ARBA" id="ARBA00009295"/>
    </source>
</evidence>
<dbReference type="InterPro" id="IPR001199">
    <property type="entry name" value="Cyt_B5-like_heme/steroid-bd"/>
</dbReference>
<organism evidence="19 20">
    <name type="scientific">Acrodontium crateriforme</name>
    <dbReference type="NCBI Taxonomy" id="150365"/>
    <lineage>
        <taxon>Eukaryota</taxon>
        <taxon>Fungi</taxon>
        <taxon>Dikarya</taxon>
        <taxon>Ascomycota</taxon>
        <taxon>Pezizomycotina</taxon>
        <taxon>Dothideomycetes</taxon>
        <taxon>Dothideomycetidae</taxon>
        <taxon>Mycosphaerellales</taxon>
        <taxon>Teratosphaeriaceae</taxon>
        <taxon>Acrodontium</taxon>
    </lineage>
</organism>
<gene>
    <name evidence="19" type="ORF">R9X50_00683500</name>
</gene>
<dbReference type="GO" id="GO:0046872">
    <property type="term" value="F:metal ion binding"/>
    <property type="evidence" value="ECO:0007669"/>
    <property type="project" value="UniProtKB-KW"/>
</dbReference>
<keyword evidence="10" id="KW-0746">Sphingolipid metabolism</keyword>
<reference evidence="19 20" key="1">
    <citation type="submission" date="2023-11" db="EMBL/GenBank/DDBJ databases">
        <title>An acidophilic fungus is an integral part of prey digestion in a carnivorous sundew plant.</title>
        <authorList>
            <person name="Tsai I.J."/>
        </authorList>
    </citation>
    <scope>NUCLEOTIDE SEQUENCE [LARGE SCALE GENOMIC DNA]</scope>
    <source>
        <strain evidence="19">169a</strain>
    </source>
</reference>
<dbReference type="SUPFAM" id="SSF55856">
    <property type="entry name" value="Cytochrome b5-like heme/steroid binding domain"/>
    <property type="match status" value="1"/>
</dbReference>
<keyword evidence="14" id="KW-0443">Lipid metabolism</keyword>
<keyword evidence="15 17" id="KW-0472">Membrane</keyword>
<dbReference type="AlphaFoldDB" id="A0AAQ3MAI1"/>
<keyword evidence="8 17" id="KW-0812">Transmembrane</keyword>
<proteinExistence type="inferred from homology"/>
<evidence type="ECO:0000313" key="20">
    <source>
        <dbReference type="Proteomes" id="UP001303373"/>
    </source>
</evidence>
<keyword evidence="13" id="KW-0408">Iron</keyword>
<feature type="transmembrane region" description="Helical" evidence="17">
    <location>
        <begin position="356"/>
        <end position="376"/>
    </location>
</feature>
<evidence type="ECO:0000256" key="16">
    <source>
        <dbReference type="SAM" id="MobiDB-lite"/>
    </source>
</evidence>
<evidence type="ECO:0000256" key="15">
    <source>
        <dbReference type="ARBA" id="ARBA00023136"/>
    </source>
</evidence>
<evidence type="ECO:0000256" key="13">
    <source>
        <dbReference type="ARBA" id="ARBA00023004"/>
    </source>
</evidence>
<dbReference type="SMART" id="SM01117">
    <property type="entry name" value="Cyt-b5"/>
    <property type="match status" value="1"/>
</dbReference>
<keyword evidence="9" id="KW-0479">Metal-binding</keyword>
<keyword evidence="7" id="KW-0349">Heme</keyword>
<evidence type="ECO:0000256" key="3">
    <source>
        <dbReference type="ARBA" id="ARBA00004991"/>
    </source>
</evidence>
<dbReference type="Pfam" id="PF00173">
    <property type="entry name" value="Cyt-b5"/>
    <property type="match status" value="1"/>
</dbReference>
<evidence type="ECO:0000256" key="9">
    <source>
        <dbReference type="ARBA" id="ARBA00022723"/>
    </source>
</evidence>
<keyword evidence="20" id="KW-1185">Reference proteome</keyword>
<name>A0AAQ3MAI1_9PEZI</name>
<dbReference type="GO" id="GO:0016020">
    <property type="term" value="C:membrane"/>
    <property type="evidence" value="ECO:0007669"/>
    <property type="project" value="UniProtKB-SubCell"/>
</dbReference>
<evidence type="ECO:0000259" key="18">
    <source>
        <dbReference type="PROSITE" id="PS50255"/>
    </source>
</evidence>